<sequence>MKFELLISCLIKYYISCIFNVMMSFLFSDSQWEIKKTREFYESKDFSITTDNMCVYTIQVIASVISEERIEFILVPPSLRPYFSSTTINTVSIIFSISTESLQNLIYQICPSNLNWYDVLPSRKLYKHEHNKFNRWHLVSTKSTTLANPSSNYIELPYPKIYYSIAYVCRKPIDYNPILNVLVALVSELNLKFNTSITQMWSLVPAEYTKHQNEFPMNFNPIIIQQ</sequence>
<keyword evidence="1" id="KW-0812">Transmembrane</keyword>
<evidence type="ECO:0000256" key="1">
    <source>
        <dbReference type="SAM" id="Phobius"/>
    </source>
</evidence>
<evidence type="ECO:0000313" key="3">
    <source>
        <dbReference type="Proteomes" id="UP000475862"/>
    </source>
</evidence>
<dbReference type="AlphaFoldDB" id="A0A6G0SW12"/>
<gene>
    <name evidence="2" type="ORF">AGLY_017046</name>
</gene>
<protein>
    <submittedName>
        <fullName evidence="2">Uncharacterized protein</fullName>
    </submittedName>
</protein>
<dbReference type="EMBL" id="VYZN01000992">
    <property type="protein sequence ID" value="KAE9522553.1"/>
    <property type="molecule type" value="Genomic_DNA"/>
</dbReference>
<keyword evidence="1" id="KW-0472">Membrane</keyword>
<keyword evidence="3" id="KW-1185">Reference proteome</keyword>
<name>A0A6G0SW12_APHGL</name>
<organism evidence="2 3">
    <name type="scientific">Aphis glycines</name>
    <name type="common">Soybean aphid</name>
    <dbReference type="NCBI Taxonomy" id="307491"/>
    <lineage>
        <taxon>Eukaryota</taxon>
        <taxon>Metazoa</taxon>
        <taxon>Ecdysozoa</taxon>
        <taxon>Arthropoda</taxon>
        <taxon>Hexapoda</taxon>
        <taxon>Insecta</taxon>
        <taxon>Pterygota</taxon>
        <taxon>Neoptera</taxon>
        <taxon>Paraneoptera</taxon>
        <taxon>Hemiptera</taxon>
        <taxon>Sternorrhyncha</taxon>
        <taxon>Aphidomorpha</taxon>
        <taxon>Aphidoidea</taxon>
        <taxon>Aphididae</taxon>
        <taxon>Aphidini</taxon>
        <taxon>Aphis</taxon>
        <taxon>Aphis</taxon>
    </lineage>
</organism>
<dbReference type="Proteomes" id="UP000475862">
    <property type="component" value="Unassembled WGS sequence"/>
</dbReference>
<evidence type="ECO:0000313" key="2">
    <source>
        <dbReference type="EMBL" id="KAE9522553.1"/>
    </source>
</evidence>
<reference evidence="2 3" key="1">
    <citation type="submission" date="2019-08" db="EMBL/GenBank/DDBJ databases">
        <title>The genome of the soybean aphid Biotype 1, its phylome, world population structure and adaptation to the North American continent.</title>
        <authorList>
            <person name="Giordano R."/>
            <person name="Donthu R.K."/>
            <person name="Hernandez A.G."/>
            <person name="Wright C.L."/>
            <person name="Zimin A.V."/>
        </authorList>
    </citation>
    <scope>NUCLEOTIDE SEQUENCE [LARGE SCALE GENOMIC DNA]</scope>
    <source>
        <tissue evidence="2">Whole aphids</tissue>
    </source>
</reference>
<proteinExistence type="predicted"/>
<accession>A0A6G0SW12</accession>
<comment type="caution">
    <text evidence="2">The sequence shown here is derived from an EMBL/GenBank/DDBJ whole genome shotgun (WGS) entry which is preliminary data.</text>
</comment>
<feature type="transmembrane region" description="Helical" evidence="1">
    <location>
        <begin position="6"/>
        <end position="28"/>
    </location>
</feature>
<keyword evidence="1" id="KW-1133">Transmembrane helix</keyword>